<accession>A0A9P8V0W6</accession>
<name>A0A9P8V0W6_9PEZI</name>
<gene>
    <name evidence="2" type="ORF">F5X68DRAFT_61386</name>
</gene>
<protein>
    <submittedName>
        <fullName evidence="2">Uncharacterized protein</fullName>
    </submittedName>
</protein>
<dbReference type="AlphaFoldDB" id="A0A9P8V0W6"/>
<sequence>MWLVAWRTCPVNPGDIPTGHWGRGSPKAQGTLGPRTVLSRRTLEGRNLGLFFGGQAPFSCASESEGASARRERESFASGHDPKLWPPFSTVVTDISIRSSNTAWQSHDEVARLDHPWASPAQTDGRTSRGAEGAKMPVARKTVINMNHEQMSILSAINAMRCVRMGWNGMDGGGRADGAVSRGASELPGSDEVDCTTAPFGNTRQTTVCTVEETGHRGQTITSFSFL</sequence>
<comment type="caution">
    <text evidence="2">The sequence shown here is derived from an EMBL/GenBank/DDBJ whole genome shotgun (WGS) entry which is preliminary data.</text>
</comment>
<organism evidence="2 3">
    <name type="scientific">Plectosphaerella plurivora</name>
    <dbReference type="NCBI Taxonomy" id="936078"/>
    <lineage>
        <taxon>Eukaryota</taxon>
        <taxon>Fungi</taxon>
        <taxon>Dikarya</taxon>
        <taxon>Ascomycota</taxon>
        <taxon>Pezizomycotina</taxon>
        <taxon>Sordariomycetes</taxon>
        <taxon>Hypocreomycetidae</taxon>
        <taxon>Glomerellales</taxon>
        <taxon>Plectosphaerellaceae</taxon>
        <taxon>Plectosphaerella</taxon>
    </lineage>
</organism>
<keyword evidence="3" id="KW-1185">Reference proteome</keyword>
<evidence type="ECO:0000256" key="1">
    <source>
        <dbReference type="SAM" id="MobiDB-lite"/>
    </source>
</evidence>
<dbReference type="EMBL" id="JAGSXJ010000042">
    <property type="protein sequence ID" value="KAH6663552.1"/>
    <property type="molecule type" value="Genomic_DNA"/>
</dbReference>
<proteinExistence type="predicted"/>
<reference evidence="2" key="1">
    <citation type="journal article" date="2021" name="Nat. Commun.">
        <title>Genetic determinants of endophytism in the Arabidopsis root mycobiome.</title>
        <authorList>
            <person name="Mesny F."/>
            <person name="Miyauchi S."/>
            <person name="Thiergart T."/>
            <person name="Pickel B."/>
            <person name="Atanasova L."/>
            <person name="Karlsson M."/>
            <person name="Huettel B."/>
            <person name="Barry K.W."/>
            <person name="Haridas S."/>
            <person name="Chen C."/>
            <person name="Bauer D."/>
            <person name="Andreopoulos W."/>
            <person name="Pangilinan J."/>
            <person name="LaButti K."/>
            <person name="Riley R."/>
            <person name="Lipzen A."/>
            <person name="Clum A."/>
            <person name="Drula E."/>
            <person name="Henrissat B."/>
            <person name="Kohler A."/>
            <person name="Grigoriev I.V."/>
            <person name="Martin F.M."/>
            <person name="Hacquard S."/>
        </authorList>
    </citation>
    <scope>NUCLEOTIDE SEQUENCE</scope>
    <source>
        <strain evidence="2">MPI-SDFR-AT-0117</strain>
    </source>
</reference>
<dbReference type="Proteomes" id="UP000770015">
    <property type="component" value="Unassembled WGS sequence"/>
</dbReference>
<evidence type="ECO:0000313" key="2">
    <source>
        <dbReference type="EMBL" id="KAH6663552.1"/>
    </source>
</evidence>
<evidence type="ECO:0000313" key="3">
    <source>
        <dbReference type="Proteomes" id="UP000770015"/>
    </source>
</evidence>
<feature type="region of interest" description="Disordered" evidence="1">
    <location>
        <begin position="111"/>
        <end position="134"/>
    </location>
</feature>